<evidence type="ECO:0000256" key="15">
    <source>
        <dbReference type="SAM" id="MobiDB-lite"/>
    </source>
</evidence>
<evidence type="ECO:0000256" key="8">
    <source>
        <dbReference type="ARBA" id="ARBA00023170"/>
    </source>
</evidence>
<dbReference type="STRING" id="307507.A0A2V0PIL3"/>
<feature type="region of interest" description="Disordered" evidence="15">
    <location>
        <begin position="47"/>
        <end position="84"/>
    </location>
</feature>
<feature type="compositionally biased region" description="Low complexity" evidence="15">
    <location>
        <begin position="48"/>
        <end position="79"/>
    </location>
</feature>
<dbReference type="InterPro" id="IPR015683">
    <property type="entry name" value="Ionotropic_Glu_rcpt"/>
</dbReference>
<feature type="binding site" evidence="12">
    <location>
        <position position="180"/>
    </location>
    <ligand>
        <name>L-glutamate</name>
        <dbReference type="ChEBI" id="CHEBI:29985"/>
    </ligand>
</feature>
<keyword evidence="2" id="KW-0813">Transport</keyword>
<organism evidence="19 20">
    <name type="scientific">Raphidocelis subcapitata</name>
    <dbReference type="NCBI Taxonomy" id="307507"/>
    <lineage>
        <taxon>Eukaryota</taxon>
        <taxon>Viridiplantae</taxon>
        <taxon>Chlorophyta</taxon>
        <taxon>core chlorophytes</taxon>
        <taxon>Chlorophyceae</taxon>
        <taxon>CS clade</taxon>
        <taxon>Sphaeropleales</taxon>
        <taxon>Selenastraceae</taxon>
        <taxon>Raphidocelis</taxon>
    </lineage>
</organism>
<keyword evidence="7 16" id="KW-0472">Membrane</keyword>
<evidence type="ECO:0000256" key="2">
    <source>
        <dbReference type="ARBA" id="ARBA00022448"/>
    </source>
</evidence>
<dbReference type="InParanoid" id="A0A2V0PIL3"/>
<keyword evidence="14" id="KW-1015">Disulfide bond</keyword>
<evidence type="ECO:0000256" key="13">
    <source>
        <dbReference type="PIRSR" id="PIRSR601508-2"/>
    </source>
</evidence>
<evidence type="ECO:0000256" key="12">
    <source>
        <dbReference type="PIRSR" id="PIRSR601508-1"/>
    </source>
</evidence>
<feature type="region of interest" description="Disordered" evidence="15">
    <location>
        <begin position="260"/>
        <end position="280"/>
    </location>
</feature>
<evidence type="ECO:0000256" key="9">
    <source>
        <dbReference type="ARBA" id="ARBA00023180"/>
    </source>
</evidence>
<keyword evidence="9" id="KW-0325">Glycoprotein</keyword>
<feature type="domain" description="Ionotropic glutamate receptor C-terminal" evidence="18">
    <location>
        <begin position="86"/>
        <end position="474"/>
    </location>
</feature>
<feature type="site" description="Crucial to convey clamshell closure to channel opening" evidence="13">
    <location>
        <position position="346"/>
    </location>
</feature>
<dbReference type="GO" id="GO:0038023">
    <property type="term" value="F:signaling receptor activity"/>
    <property type="evidence" value="ECO:0007669"/>
    <property type="project" value="InterPro"/>
</dbReference>
<keyword evidence="6" id="KW-0406">Ion transport</keyword>
<evidence type="ECO:0000256" key="16">
    <source>
        <dbReference type="SAM" id="Phobius"/>
    </source>
</evidence>
<feature type="transmembrane region" description="Helical" evidence="16">
    <location>
        <begin position="224"/>
        <end position="242"/>
    </location>
</feature>
<dbReference type="OrthoDB" id="5984008at2759"/>
<feature type="binding site" evidence="12">
    <location>
        <position position="410"/>
    </location>
    <ligand>
        <name>L-glutamate</name>
        <dbReference type="ChEBI" id="CHEBI:29985"/>
    </ligand>
</feature>
<protein>
    <recommendedName>
        <fullName evidence="18">Ionotropic glutamate receptor C-terminal domain-containing protein</fullName>
    </recommendedName>
</protein>
<evidence type="ECO:0000256" key="3">
    <source>
        <dbReference type="ARBA" id="ARBA00022475"/>
    </source>
</evidence>
<keyword evidence="5 16" id="KW-1133">Transmembrane helix</keyword>
<dbReference type="SUPFAM" id="SSF53850">
    <property type="entry name" value="Periplasmic binding protein-like II"/>
    <property type="match status" value="1"/>
</dbReference>
<feature type="disulfide bond" evidence="14">
    <location>
        <begin position="423"/>
        <end position="478"/>
    </location>
</feature>
<feature type="transmembrane region" description="Helical" evidence="16">
    <location>
        <begin position="494"/>
        <end position="518"/>
    </location>
</feature>
<evidence type="ECO:0000256" key="1">
    <source>
        <dbReference type="ARBA" id="ARBA00004651"/>
    </source>
</evidence>
<keyword evidence="17" id="KW-0732">Signal</keyword>
<keyword evidence="20" id="KW-1185">Reference proteome</keyword>
<dbReference type="Pfam" id="PF00060">
    <property type="entry name" value="Lig_chan"/>
    <property type="match status" value="1"/>
</dbReference>
<evidence type="ECO:0000256" key="11">
    <source>
        <dbReference type="ARBA" id="ARBA00023303"/>
    </source>
</evidence>
<feature type="transmembrane region" description="Helical" evidence="16">
    <location>
        <begin position="313"/>
        <end position="332"/>
    </location>
</feature>
<dbReference type="Proteomes" id="UP000247498">
    <property type="component" value="Unassembled WGS sequence"/>
</dbReference>
<evidence type="ECO:0000256" key="6">
    <source>
        <dbReference type="ARBA" id="ARBA00023065"/>
    </source>
</evidence>
<sequence length="625" mass="66016">MRRARRSGAAASPRRSRTWAGALALAAAALPLLLHVAAAQNDTVKQDAAPAPAAAGPGGPAKPAAPLPGSAARDAAADGPADRPLRIGLTDNMPLCSLPDALVGREGEIEASEAFGLGLEGYLIDLLPHLLERSNLSARGATFVAMLGNKGGGPLPNGSYDGFVGQMREGRADMLLYSLTLTPERARAIGHTISILDAPGALAVLRSPQRVSGLVFFQSFTREVWLLGLTALVVTVFTLWGIDIVTRNARDKAEHLLRERDAGQRLPEPDADTLAESRRRDRGRRMKFAMESTMIALGQGGPPTTAKSWSVKLLFVCWTVFSVVVLACYTANLTAHFTVSTLTSTVNSLQDIRMSGRPFGAMRNSAESLFINKALDPVVASIRPQLRAFDDHADALAALRSGEIIALVEDAGTVTGFTQARPCDIGMASETFGSRQSVIALQPNSTLAVPLSQAILELEAQGVMTELHRKWFDDRSQCDDDPGLSQGGLGLADMWAIFALMAVGIAISLGMAGVEVWYHNRMKHRLKPAVQKMKQVLTTPHRLSASALRHSGSGGASAHGGASCGGSSRGGARRQMGCSGDLESFGGRSDGARDRDGRLAGRADGRADGRPGDSPDGRPNGTEQC</sequence>
<accession>A0A2V0PIL3</accession>
<dbReference type="Gene3D" id="1.10.287.70">
    <property type="match status" value="1"/>
</dbReference>
<dbReference type="InterPro" id="IPR001508">
    <property type="entry name" value="Iono_Glu_rcpt_met"/>
</dbReference>
<dbReference type="GO" id="GO:0015276">
    <property type="term" value="F:ligand-gated monoatomic ion channel activity"/>
    <property type="evidence" value="ECO:0007669"/>
    <property type="project" value="InterPro"/>
</dbReference>
<dbReference type="SMART" id="SM00079">
    <property type="entry name" value="PBPe"/>
    <property type="match status" value="1"/>
</dbReference>
<evidence type="ECO:0000259" key="18">
    <source>
        <dbReference type="SMART" id="SM00079"/>
    </source>
</evidence>
<name>A0A2V0PIL3_9CHLO</name>
<keyword evidence="10" id="KW-1071">Ligand-gated ion channel</keyword>
<feature type="region of interest" description="Disordered" evidence="15">
    <location>
        <begin position="547"/>
        <end position="625"/>
    </location>
</feature>
<evidence type="ECO:0000256" key="5">
    <source>
        <dbReference type="ARBA" id="ARBA00022989"/>
    </source>
</evidence>
<evidence type="ECO:0000313" key="20">
    <source>
        <dbReference type="Proteomes" id="UP000247498"/>
    </source>
</evidence>
<evidence type="ECO:0000256" key="17">
    <source>
        <dbReference type="SAM" id="SignalP"/>
    </source>
</evidence>
<comment type="caution">
    <text evidence="19">The sequence shown here is derived from an EMBL/GenBank/DDBJ whole genome shotgun (WGS) entry which is preliminary data.</text>
</comment>
<keyword evidence="4 16" id="KW-0812">Transmembrane</keyword>
<evidence type="ECO:0000256" key="14">
    <source>
        <dbReference type="PIRSR" id="PIRSR601508-3"/>
    </source>
</evidence>
<reference evidence="19 20" key="1">
    <citation type="journal article" date="2018" name="Sci. Rep.">
        <title>Raphidocelis subcapitata (=Pseudokirchneriella subcapitata) provides an insight into genome evolution and environmental adaptations in the Sphaeropleales.</title>
        <authorList>
            <person name="Suzuki S."/>
            <person name="Yamaguchi H."/>
            <person name="Nakajima N."/>
            <person name="Kawachi M."/>
        </authorList>
    </citation>
    <scope>NUCLEOTIDE SEQUENCE [LARGE SCALE GENOMIC DNA]</scope>
    <source>
        <strain evidence="19 20">NIES-35</strain>
    </source>
</reference>
<dbReference type="InterPro" id="IPR001320">
    <property type="entry name" value="Iontro_rcpt_C"/>
</dbReference>
<feature type="compositionally biased region" description="Gly residues" evidence="15">
    <location>
        <begin position="552"/>
        <end position="569"/>
    </location>
</feature>
<dbReference type="AlphaFoldDB" id="A0A2V0PIL3"/>
<evidence type="ECO:0000313" key="19">
    <source>
        <dbReference type="EMBL" id="GBF96895.1"/>
    </source>
</evidence>
<dbReference type="Gene3D" id="3.40.190.10">
    <property type="entry name" value="Periplasmic binding protein-like II"/>
    <property type="match status" value="2"/>
</dbReference>
<feature type="compositionally biased region" description="Basic and acidic residues" evidence="15">
    <location>
        <begin position="590"/>
        <end position="616"/>
    </location>
</feature>
<evidence type="ECO:0000256" key="10">
    <source>
        <dbReference type="ARBA" id="ARBA00023286"/>
    </source>
</evidence>
<keyword evidence="8" id="KW-0675">Receptor</keyword>
<evidence type="ECO:0000256" key="7">
    <source>
        <dbReference type="ARBA" id="ARBA00023136"/>
    </source>
</evidence>
<dbReference type="GO" id="GO:0005886">
    <property type="term" value="C:plasma membrane"/>
    <property type="evidence" value="ECO:0007669"/>
    <property type="project" value="UniProtKB-SubCell"/>
</dbReference>
<keyword evidence="3" id="KW-1003">Cell membrane</keyword>
<keyword evidence="11" id="KW-0407">Ion channel</keyword>
<gene>
    <name evidence="19" type="ORF">Rsub_09900</name>
</gene>
<feature type="signal peptide" evidence="17">
    <location>
        <begin position="1"/>
        <end position="39"/>
    </location>
</feature>
<feature type="chain" id="PRO_5015971701" description="Ionotropic glutamate receptor C-terminal domain-containing protein" evidence="17">
    <location>
        <begin position="40"/>
        <end position="625"/>
    </location>
</feature>
<evidence type="ECO:0000256" key="4">
    <source>
        <dbReference type="ARBA" id="ARBA00022692"/>
    </source>
</evidence>
<dbReference type="PRINTS" id="PR00177">
    <property type="entry name" value="NMDARECEPTOR"/>
</dbReference>
<dbReference type="EMBL" id="BDRX01000088">
    <property type="protein sequence ID" value="GBF96895.1"/>
    <property type="molecule type" value="Genomic_DNA"/>
</dbReference>
<proteinExistence type="predicted"/>
<comment type="subcellular location">
    <subcellularLocation>
        <location evidence="1">Cell membrane</location>
        <topology evidence="1">Multi-pass membrane protein</topology>
    </subcellularLocation>
</comment>
<feature type="binding site" evidence="12">
    <location>
        <position position="185"/>
    </location>
    <ligand>
        <name>L-glutamate</name>
        <dbReference type="ChEBI" id="CHEBI:29985"/>
    </ligand>
</feature>
<dbReference type="PANTHER" id="PTHR18966">
    <property type="entry name" value="IONOTROPIC GLUTAMATE RECEPTOR"/>
    <property type="match status" value="1"/>
</dbReference>